<dbReference type="AlphaFoldDB" id="A0A9P9YR25"/>
<gene>
    <name evidence="1" type="ORF">M5D96_005870</name>
</gene>
<evidence type="ECO:0000313" key="1">
    <source>
        <dbReference type="EMBL" id="KAI8041605.1"/>
    </source>
</evidence>
<dbReference type="OrthoDB" id="7860491at2759"/>
<dbReference type="SUPFAM" id="SSF52047">
    <property type="entry name" value="RNI-like"/>
    <property type="match status" value="1"/>
</dbReference>
<keyword evidence="2" id="KW-1185">Reference proteome</keyword>
<dbReference type="InterPro" id="IPR032675">
    <property type="entry name" value="LRR_dom_sf"/>
</dbReference>
<dbReference type="Gene3D" id="3.80.10.10">
    <property type="entry name" value="Ribonuclease Inhibitor"/>
    <property type="match status" value="1"/>
</dbReference>
<protein>
    <submittedName>
        <fullName evidence="1">Uncharacterized protein</fullName>
    </submittedName>
</protein>
<organism evidence="1 2">
    <name type="scientific">Drosophila gunungcola</name>
    <name type="common">fruit fly</name>
    <dbReference type="NCBI Taxonomy" id="103775"/>
    <lineage>
        <taxon>Eukaryota</taxon>
        <taxon>Metazoa</taxon>
        <taxon>Ecdysozoa</taxon>
        <taxon>Arthropoda</taxon>
        <taxon>Hexapoda</taxon>
        <taxon>Insecta</taxon>
        <taxon>Pterygota</taxon>
        <taxon>Neoptera</taxon>
        <taxon>Endopterygota</taxon>
        <taxon>Diptera</taxon>
        <taxon>Brachycera</taxon>
        <taxon>Muscomorpha</taxon>
        <taxon>Ephydroidea</taxon>
        <taxon>Drosophilidae</taxon>
        <taxon>Drosophila</taxon>
        <taxon>Sophophora</taxon>
    </lineage>
</organism>
<dbReference type="EMBL" id="JAMKOV010000003">
    <property type="protein sequence ID" value="KAI8041605.1"/>
    <property type="molecule type" value="Genomic_DNA"/>
</dbReference>
<sequence>MENPRRITDLPLEVLDLIFSNLSQLSNKVRLAQADEKLGKAFAYHSRNNYRRLSPNGRLSPELWVILIMECGPTIEELVCDRRSLAWNDLIAQAVVNYCPNLKLVSICLYRSGRVSAEAFLKQMKNKLTSVTIDQQDHFAATILGAVAEITELKKFSFMGNVDENVYHLQKLVALEKLEIEHIYYRDEPSVNLLQICASQRNLRELSVVKIEIMPFEENNSTTARSLNIWRYNILGVIWRTISSNLF</sequence>
<name>A0A9P9YR25_9MUSC</name>
<comment type="caution">
    <text evidence="1">The sequence shown here is derived from an EMBL/GenBank/DDBJ whole genome shotgun (WGS) entry which is preliminary data.</text>
</comment>
<accession>A0A9P9YR25</accession>
<evidence type="ECO:0000313" key="2">
    <source>
        <dbReference type="Proteomes" id="UP001059596"/>
    </source>
</evidence>
<dbReference type="Proteomes" id="UP001059596">
    <property type="component" value="Unassembled WGS sequence"/>
</dbReference>
<reference evidence="1" key="1">
    <citation type="journal article" date="2023" name="Genome Biol. Evol.">
        <title>Long-read-based Genome Assembly of Drosophila gunungcola Reveals Fewer Chemosensory Genes in Flower-breeding Species.</title>
        <authorList>
            <person name="Negi A."/>
            <person name="Liao B.Y."/>
            <person name="Yeh S.D."/>
        </authorList>
    </citation>
    <scope>NUCLEOTIDE SEQUENCE</scope>
    <source>
        <strain evidence="1">Sukarami</strain>
    </source>
</reference>
<proteinExistence type="predicted"/>